<evidence type="ECO:0000313" key="5">
    <source>
        <dbReference type="Proteomes" id="UP001162031"/>
    </source>
</evidence>
<dbReference type="PANTHER" id="PTHR43064">
    <property type="entry name" value="PHOSPHORIBOSYLAMINOIMIDAZOLE CARBOXYLASE-RELATED"/>
    <property type="match status" value="1"/>
</dbReference>
<dbReference type="InterPro" id="IPR039476">
    <property type="entry name" value="P2CMN_synthase_LarB"/>
</dbReference>
<dbReference type="InterPro" id="IPR000031">
    <property type="entry name" value="PurE_dom"/>
</dbReference>
<dbReference type="Pfam" id="PF00731">
    <property type="entry name" value="AIRC"/>
    <property type="match status" value="1"/>
</dbReference>
<dbReference type="PANTHER" id="PTHR43064:SF1">
    <property type="entry name" value="SLL1489 PROTEIN"/>
    <property type="match status" value="1"/>
</dbReference>
<dbReference type="Gene3D" id="3.40.50.1970">
    <property type="match status" value="1"/>
</dbReference>
<dbReference type="AlphaFoldDB" id="A0AAV0T8X9"/>
<evidence type="ECO:0000313" key="4">
    <source>
        <dbReference type="EMBL" id="CAI5716851.1"/>
    </source>
</evidence>
<proteinExistence type="predicted"/>
<evidence type="ECO:0000259" key="3">
    <source>
        <dbReference type="SMART" id="SM01001"/>
    </source>
</evidence>
<dbReference type="Proteomes" id="UP001162031">
    <property type="component" value="Unassembled WGS sequence"/>
</dbReference>
<dbReference type="GO" id="GO:0016787">
    <property type="term" value="F:hydrolase activity"/>
    <property type="evidence" value="ECO:0007669"/>
    <property type="project" value="InterPro"/>
</dbReference>
<gene>
    <name evidence="4" type="ORF">HBR001_LOCUS1707</name>
</gene>
<accession>A0AAV0T8X9</accession>
<dbReference type="SUPFAM" id="SSF52255">
    <property type="entry name" value="N5-CAIR mutase (phosphoribosylaminoimidazole carboxylase, PurE)"/>
    <property type="match status" value="1"/>
</dbReference>
<reference evidence="4" key="1">
    <citation type="submission" date="2022-12" db="EMBL/GenBank/DDBJ databases">
        <authorList>
            <person name="Webb A."/>
        </authorList>
    </citation>
    <scope>NUCLEOTIDE SEQUENCE</scope>
    <source>
        <strain evidence="4">Hp1</strain>
    </source>
</reference>
<dbReference type="EC" id="4.1.1.21" evidence="2"/>
<comment type="caution">
    <text evidence="4">The sequence shown here is derived from an EMBL/GenBank/DDBJ whole genome shotgun (WGS) entry which is preliminary data.</text>
</comment>
<evidence type="ECO:0000256" key="1">
    <source>
        <dbReference type="ARBA" id="ARBA00004747"/>
    </source>
</evidence>
<organism evidence="4 5">
    <name type="scientific">Hyaloperonospora brassicae</name>
    <name type="common">Brassica downy mildew</name>
    <name type="synonym">Peronospora brassicae</name>
    <dbReference type="NCBI Taxonomy" id="162125"/>
    <lineage>
        <taxon>Eukaryota</taxon>
        <taxon>Sar</taxon>
        <taxon>Stramenopiles</taxon>
        <taxon>Oomycota</taxon>
        <taxon>Peronosporomycetes</taxon>
        <taxon>Peronosporales</taxon>
        <taxon>Peronosporaceae</taxon>
        <taxon>Hyaloperonospora</taxon>
    </lineage>
</organism>
<dbReference type="EMBL" id="CANTFL010000173">
    <property type="protein sequence ID" value="CAI5716851.1"/>
    <property type="molecule type" value="Genomic_DNA"/>
</dbReference>
<dbReference type="SMART" id="SM01001">
    <property type="entry name" value="AIRC"/>
    <property type="match status" value="1"/>
</dbReference>
<feature type="domain" description="PurE" evidence="3">
    <location>
        <begin position="183"/>
        <end position="310"/>
    </location>
</feature>
<keyword evidence="5" id="KW-1185">Reference proteome</keyword>
<name>A0AAV0T8X9_HYABA</name>
<evidence type="ECO:0000256" key="2">
    <source>
        <dbReference type="ARBA" id="ARBA00012329"/>
    </source>
</evidence>
<dbReference type="GO" id="GO:0004638">
    <property type="term" value="F:phosphoribosylaminoimidazole carboxylase activity"/>
    <property type="evidence" value="ECO:0007669"/>
    <property type="project" value="UniProtKB-EC"/>
</dbReference>
<comment type="pathway">
    <text evidence="1">Purine metabolism; IMP biosynthesis via de novo pathway; 5-amino-1-(5-phospho-D-ribosyl)imidazole-4-carboxylate from 5-amino-1-(5-phospho-D-ribosyl)imidazole (carboxylase route): step 1/1.</text>
</comment>
<dbReference type="GO" id="GO:0006189">
    <property type="term" value="P:'de novo' IMP biosynthetic process"/>
    <property type="evidence" value="ECO:0007669"/>
    <property type="project" value="InterPro"/>
</dbReference>
<dbReference type="NCBIfam" id="NF033503">
    <property type="entry name" value="LarB"/>
    <property type="match status" value="1"/>
</dbReference>
<sequence>MTFFYRVMRPGRLYLMRFPIAASTRGTSRIAPSYARVANLSTGSFSREDDKKNSILELFQHVADGKVSPQAAVEHWRSVSAAYRSVEDFAKIDTTRKARTGFPEVVYAEGKTAEQVAAIMKVMMDKSDDIVMASRVTAQAAERLRALIPDEDLTYYEVPRILASASRSKGVGTSDTDTDEKKPTVCVLCAGTSDLPVAEEAAVTLELAHYGVTRLYDVGVAGIHRLLHNQHIVQASDVAICVAGMDGALPGVVGGITSVPVIAVPTSVGYGAAFGGLAPLLTMLNACSPGVGVVNIDNGFGAAVLAGENVSM</sequence>
<protein>
    <recommendedName>
        <fullName evidence="2">phosphoribosylaminoimidazole carboxylase</fullName>
        <ecNumber evidence="2">4.1.1.21</ecNumber>
    </recommendedName>
</protein>